<keyword evidence="1" id="KW-0472">Membrane</keyword>
<dbReference type="OrthoDB" id="1154639at2"/>
<evidence type="ECO:0000256" key="1">
    <source>
        <dbReference type="SAM" id="Phobius"/>
    </source>
</evidence>
<proteinExistence type="predicted"/>
<protein>
    <recommendedName>
        <fullName evidence="4">Ferredoxin-NADP reductase</fullName>
    </recommendedName>
</protein>
<feature type="transmembrane region" description="Helical" evidence="1">
    <location>
        <begin position="214"/>
        <end position="235"/>
    </location>
</feature>
<name>A0A1M6Z3L8_9BURK</name>
<dbReference type="PANTHER" id="PTHR33927:SF5">
    <property type="entry name" value="ENZYME, PUTATIVE (AFU_ORTHOLOGUE AFUA_8G01222)-RELATED"/>
    <property type="match status" value="1"/>
</dbReference>
<gene>
    <name evidence="2" type="ORF">SAMN05192548_10876</name>
</gene>
<accession>A0A1M6Z3L8</accession>
<keyword evidence="1" id="KW-1133">Transmembrane helix</keyword>
<dbReference type="AlphaFoldDB" id="A0A1M6Z3L8"/>
<dbReference type="Proteomes" id="UP000184395">
    <property type="component" value="Unassembled WGS sequence"/>
</dbReference>
<reference evidence="2 3" key="1">
    <citation type="submission" date="2016-11" db="EMBL/GenBank/DDBJ databases">
        <authorList>
            <person name="Jaros S."/>
            <person name="Januszkiewicz K."/>
            <person name="Wedrychowicz H."/>
        </authorList>
    </citation>
    <scope>NUCLEOTIDE SEQUENCE [LARGE SCALE GENOMIC DNA]</scope>
    <source>
        <strain evidence="2 3">LMG 20594</strain>
    </source>
</reference>
<evidence type="ECO:0000313" key="2">
    <source>
        <dbReference type="EMBL" id="SHL24963.1"/>
    </source>
</evidence>
<dbReference type="InterPro" id="IPR039261">
    <property type="entry name" value="FNR_nucleotide-bd"/>
</dbReference>
<feature type="transmembrane region" description="Helical" evidence="1">
    <location>
        <begin position="112"/>
        <end position="136"/>
    </location>
</feature>
<evidence type="ECO:0008006" key="4">
    <source>
        <dbReference type="Google" id="ProtNLM"/>
    </source>
</evidence>
<dbReference type="EMBL" id="FRAB01000087">
    <property type="protein sequence ID" value="SHL24963.1"/>
    <property type="molecule type" value="Genomic_DNA"/>
</dbReference>
<dbReference type="PANTHER" id="PTHR33927">
    <property type="entry name" value="TRANSMEMBRANE PROTEIN"/>
    <property type="match status" value="1"/>
</dbReference>
<dbReference type="STRING" id="169427.SAMN05192548_10876"/>
<organism evidence="2 3">
    <name type="scientific">Paraburkholderia terricola</name>
    <dbReference type="NCBI Taxonomy" id="169427"/>
    <lineage>
        <taxon>Bacteria</taxon>
        <taxon>Pseudomonadati</taxon>
        <taxon>Pseudomonadota</taxon>
        <taxon>Betaproteobacteria</taxon>
        <taxon>Burkholderiales</taxon>
        <taxon>Burkholderiaceae</taxon>
        <taxon>Paraburkholderia</taxon>
    </lineage>
</organism>
<dbReference type="SUPFAM" id="SSF52343">
    <property type="entry name" value="Ferredoxin reductase-like, C-terminal NADP-linked domain"/>
    <property type="match status" value="1"/>
</dbReference>
<dbReference type="RefSeq" id="WP_073432933.1">
    <property type="nucleotide sequence ID" value="NZ_JBDLAI010000027.1"/>
</dbReference>
<feature type="transmembrane region" description="Helical" evidence="1">
    <location>
        <begin position="68"/>
        <end position="91"/>
    </location>
</feature>
<feature type="transmembrane region" description="Helical" evidence="1">
    <location>
        <begin position="29"/>
        <end position="48"/>
    </location>
</feature>
<keyword evidence="1" id="KW-0812">Transmembrane</keyword>
<feature type="transmembrane region" description="Helical" evidence="1">
    <location>
        <begin position="185"/>
        <end position="202"/>
    </location>
</feature>
<feature type="transmembrane region" description="Helical" evidence="1">
    <location>
        <begin position="148"/>
        <end position="173"/>
    </location>
</feature>
<dbReference type="InterPro" id="IPR052979">
    <property type="entry name" value="Adenylate-forming_domain"/>
</dbReference>
<sequence length="445" mass="48840">MTASSLDAELPMPQGVMRRFARHPALMHYHRLVCLVGAINLAFLAFGVTRGMWWTRNGIALGPISNLVLVNFSIAILIRQQYVINLLFWLATRAPTRWPLSIRWTLAKVYHFGGLHSGCAAAATVWFAVFAGSLTFQLANGLPGVSVGIVWVTYALLAILLVIVLMALPAVRARFHNSFEKTHRFGGWAALLLFWTQSVMFINDQRGGAGLAHALLSSPGWWMLAVLTTSIALPWTRLRKVPVRIDTPSSHAAIVRFDHGVTPFPGSSTAVSRHPLFEWHSFANIPAPRENGFRLIVSRAGDWSGSFIDDAPSHVWVKGIPTAGVANIETLFTRVVYVATGSGIGPVLPHLLAKRVPARLVWSTRSPRETYGDALLDEILQAEPGAIIWDTDTQGKPDMVRLAYAAYTQFNAEAVICIANQKLTNAVVYGMESRGIPAYGAIWDS</sequence>
<evidence type="ECO:0000313" key="3">
    <source>
        <dbReference type="Proteomes" id="UP000184395"/>
    </source>
</evidence>